<dbReference type="EMBL" id="UOEN01000379">
    <property type="protein sequence ID" value="VAW17550.1"/>
    <property type="molecule type" value="Genomic_DNA"/>
</dbReference>
<feature type="non-terminal residue" evidence="1">
    <location>
        <position position="91"/>
    </location>
</feature>
<name>A0A3B0TLM1_9ZZZZ</name>
<sequence length="91" mass="10114">MRNKIFPLLLVTQVLLSVNIYAAPITFNTALPVAKGAFLNREQFIFKRFKDDKSPAQRDLSANALVSVLAYGINSKLAVFAALPYVQKDID</sequence>
<evidence type="ECO:0000313" key="1">
    <source>
        <dbReference type="EMBL" id="VAW17550.1"/>
    </source>
</evidence>
<dbReference type="AlphaFoldDB" id="A0A3B0TLM1"/>
<protein>
    <submittedName>
        <fullName evidence="1">Uncharacterized protein</fullName>
    </submittedName>
</protein>
<reference evidence="1" key="1">
    <citation type="submission" date="2018-06" db="EMBL/GenBank/DDBJ databases">
        <authorList>
            <person name="Zhirakovskaya E."/>
        </authorList>
    </citation>
    <scope>NUCLEOTIDE SEQUENCE</scope>
</reference>
<organism evidence="1">
    <name type="scientific">hydrothermal vent metagenome</name>
    <dbReference type="NCBI Taxonomy" id="652676"/>
    <lineage>
        <taxon>unclassified sequences</taxon>
        <taxon>metagenomes</taxon>
        <taxon>ecological metagenomes</taxon>
    </lineage>
</organism>
<proteinExistence type="predicted"/>
<gene>
    <name evidence="1" type="ORF">MNBD_BACTEROID05-168</name>
</gene>
<accession>A0A3B0TLM1</accession>